<keyword evidence="3" id="KW-1185">Reference proteome</keyword>
<dbReference type="AlphaFoldDB" id="A0AAF1KR83"/>
<evidence type="ECO:0000259" key="1">
    <source>
        <dbReference type="Pfam" id="PF09722"/>
    </source>
</evidence>
<evidence type="ECO:0000313" key="3">
    <source>
        <dbReference type="Proteomes" id="UP000249499"/>
    </source>
</evidence>
<dbReference type="Pfam" id="PF09722">
    <property type="entry name" value="Xre_MbcA_ParS_C"/>
    <property type="match status" value="1"/>
</dbReference>
<organism evidence="2 3">
    <name type="scientific">Rhizobium tumorigenes</name>
    <dbReference type="NCBI Taxonomy" id="2041385"/>
    <lineage>
        <taxon>Bacteria</taxon>
        <taxon>Pseudomonadati</taxon>
        <taxon>Pseudomonadota</taxon>
        <taxon>Alphaproteobacteria</taxon>
        <taxon>Hyphomicrobiales</taxon>
        <taxon>Rhizobiaceae</taxon>
        <taxon>Rhizobium/Agrobacterium group</taxon>
        <taxon>Rhizobium</taxon>
    </lineage>
</organism>
<dbReference type="InterPro" id="IPR024467">
    <property type="entry name" value="Xre/MbcA/ParS-like_toxin-bd"/>
</dbReference>
<evidence type="ECO:0000313" key="2">
    <source>
        <dbReference type="EMBL" id="WFR95918.1"/>
    </source>
</evidence>
<dbReference type="RefSeq" id="WP_111217584.1">
    <property type="nucleotide sequence ID" value="NZ_CP117255.1"/>
</dbReference>
<dbReference type="Proteomes" id="UP000249499">
    <property type="component" value="Chromosome"/>
</dbReference>
<dbReference type="NCBIfam" id="TIGR02293">
    <property type="entry name" value="TAS_TIGR02293"/>
    <property type="match status" value="1"/>
</dbReference>
<dbReference type="InterPro" id="IPR011979">
    <property type="entry name" value="Antitox_Xre"/>
</dbReference>
<accession>A0AAF1KR83</accession>
<proteinExistence type="predicted"/>
<dbReference type="EMBL" id="CP117255">
    <property type="protein sequence ID" value="WFR95918.1"/>
    <property type="molecule type" value="Genomic_DNA"/>
</dbReference>
<sequence length="136" mass="15491">MANLSSQRKASFEEEILTTAAGTALARFDARSVEQLKGYGFSMDEIYRFVAPRRTLARRLENNERLTLAETDAAQRILRIGELADRVFEDRKKAQSWLRKPSRALNGIVPLDLLISETGARLVEDELIRIEYGIYS</sequence>
<protein>
    <submittedName>
        <fullName evidence="2">DUF2384 domain-containing protein</fullName>
    </submittedName>
</protein>
<reference evidence="3" key="2">
    <citation type="journal article" date="2023" name="MicrobiologyOpen">
        <title>Genomics of the tumorigenes clade of the family Rhizobiaceae and description of Rhizobium rhododendri sp. nov.</title>
        <authorList>
            <person name="Kuzmanovic N."/>
            <person name="diCenzo G.C."/>
            <person name="Bunk B."/>
            <person name="Sproeer C."/>
            <person name="Fruehling A."/>
            <person name="Neumann-Schaal M."/>
            <person name="Overmann J."/>
            <person name="Smalla K."/>
        </authorList>
    </citation>
    <scope>NUCLEOTIDE SEQUENCE [LARGE SCALE GENOMIC DNA]</scope>
    <source>
        <strain evidence="3">1078</strain>
    </source>
</reference>
<name>A0AAF1KR83_9HYPH</name>
<gene>
    <name evidence="2" type="ORF">PR017_01845</name>
</gene>
<dbReference type="KEGG" id="rtu:PR017_01845"/>
<feature type="domain" description="Antitoxin Xre/MbcA/ParS-like toxin-binding" evidence="1">
    <location>
        <begin position="84"/>
        <end position="133"/>
    </location>
</feature>
<reference evidence="2 3" key="1">
    <citation type="journal article" date="2018" name="Sci. Rep.">
        <title>Rhizobium tumorigenes sp. nov., a novel plant tumorigenic bacterium isolated from cane gall tumors on thornless blackberry.</title>
        <authorList>
            <person name="Kuzmanovi N."/>
            <person name="Smalla K."/>
            <person name="Gronow S."/>
            <person name="PuBawska J."/>
        </authorList>
    </citation>
    <scope>NUCLEOTIDE SEQUENCE [LARGE SCALE GENOMIC DNA]</scope>
    <source>
        <strain evidence="2 3">1078</strain>
    </source>
</reference>